<organism evidence="1">
    <name type="scientific">Cacopsylla melanoneura</name>
    <dbReference type="NCBI Taxonomy" id="428564"/>
    <lineage>
        <taxon>Eukaryota</taxon>
        <taxon>Metazoa</taxon>
        <taxon>Ecdysozoa</taxon>
        <taxon>Arthropoda</taxon>
        <taxon>Hexapoda</taxon>
        <taxon>Insecta</taxon>
        <taxon>Pterygota</taxon>
        <taxon>Neoptera</taxon>
        <taxon>Paraneoptera</taxon>
        <taxon>Hemiptera</taxon>
        <taxon>Sternorrhyncha</taxon>
        <taxon>Psylloidea</taxon>
        <taxon>Psyllidae</taxon>
        <taxon>Psyllinae</taxon>
        <taxon>Cacopsylla</taxon>
    </lineage>
</organism>
<proteinExistence type="predicted"/>
<dbReference type="AlphaFoldDB" id="A0A8D8Z3I6"/>
<protein>
    <submittedName>
        <fullName evidence="1">Uncharacterized protein</fullName>
    </submittedName>
</protein>
<reference evidence="1" key="1">
    <citation type="submission" date="2021-05" db="EMBL/GenBank/DDBJ databases">
        <authorList>
            <person name="Alioto T."/>
            <person name="Alioto T."/>
            <person name="Gomez Garrido J."/>
        </authorList>
    </citation>
    <scope>NUCLEOTIDE SEQUENCE</scope>
</reference>
<name>A0A8D8Z3I6_9HEMI</name>
<sequence length="111" mass="13125">MTTLKYLRLTEIQVVQHVIKSFNCGNTEVYHEYLRLTEIQKWYNTLLKNVEKILRPGGFEPTTHIRHTVGTLEEVYGPHFIRQIRVSRRENSVLHACFLTIYKIDPLTRGL</sequence>
<evidence type="ECO:0000313" key="1">
    <source>
        <dbReference type="EMBL" id="CAG6740223.1"/>
    </source>
</evidence>
<dbReference type="EMBL" id="HBUF01417804">
    <property type="protein sequence ID" value="CAG6740223.1"/>
    <property type="molecule type" value="Transcribed_RNA"/>
</dbReference>
<accession>A0A8D8Z3I6</accession>